<dbReference type="AlphaFoldDB" id="A0A4R1JM30"/>
<comment type="caution">
    <text evidence="1">The sequence shown here is derived from an EMBL/GenBank/DDBJ whole genome shotgun (WGS) entry which is preliminary data.</text>
</comment>
<evidence type="ECO:0008006" key="3">
    <source>
        <dbReference type="Google" id="ProtNLM"/>
    </source>
</evidence>
<dbReference type="EMBL" id="SMGD01000013">
    <property type="protein sequence ID" value="TCK52106.1"/>
    <property type="molecule type" value="Genomic_DNA"/>
</dbReference>
<protein>
    <recommendedName>
        <fullName evidence="3">Flagellar hook-length control protein FliK</fullName>
    </recommendedName>
</protein>
<reference evidence="1 2" key="1">
    <citation type="submission" date="2019-03" db="EMBL/GenBank/DDBJ databases">
        <title>Genomic Encyclopedia of Type Strains, Phase IV (KMG-IV): sequencing the most valuable type-strain genomes for metagenomic binning, comparative biology and taxonomic classification.</title>
        <authorList>
            <person name="Goeker M."/>
        </authorList>
    </citation>
    <scope>NUCLEOTIDE SEQUENCE [LARGE SCALE GENOMIC DNA]</scope>
    <source>
        <strain evidence="1 2">DSM 18577</strain>
    </source>
</reference>
<dbReference type="Proteomes" id="UP000295565">
    <property type="component" value="Unassembled WGS sequence"/>
</dbReference>
<accession>A0A4R1JM30</accession>
<dbReference type="RefSeq" id="WP_131913005.1">
    <property type="nucleotide sequence ID" value="NZ_OU594967.1"/>
</dbReference>
<name>A0A4R1JM30_9GAMM</name>
<proteinExistence type="predicted"/>
<gene>
    <name evidence="1" type="ORF">EV690_2214</name>
</gene>
<evidence type="ECO:0000313" key="2">
    <source>
        <dbReference type="Proteomes" id="UP000295565"/>
    </source>
</evidence>
<sequence length="305" mass="33335">MKVTPPPVPTPPVAPQTPKVAQTATVGPVHSASAIPPANSMLSLLNTLLESSQAVKLPHTQSPATSAVLSQLITWLKQWEKPLHANQSKSLLEQLLQFRPLNASANQSSPLLSPFNLLLSALISPQLSANAAQLLKQQQNIPQQLINELTQDAQLGKVVGESLKQLAGQAMNAQLASVSQQENNPPPIFLNVPLPINSNLHQVEAKIEQRPATHNTPPQWHLKMLLPVASDTRILADILLDHEQNTTIEFYCPDQVWLEKVNRYQSALKERLSELGMNKLTLGAQLGLVPQTLVPKQSRLLDITV</sequence>
<keyword evidence="2" id="KW-1185">Reference proteome</keyword>
<evidence type="ECO:0000313" key="1">
    <source>
        <dbReference type="EMBL" id="TCK52106.1"/>
    </source>
</evidence>
<organism evidence="1 2">
    <name type="scientific">Celerinatantimonas diazotrophica</name>
    <dbReference type="NCBI Taxonomy" id="412034"/>
    <lineage>
        <taxon>Bacteria</taxon>
        <taxon>Pseudomonadati</taxon>
        <taxon>Pseudomonadota</taxon>
        <taxon>Gammaproteobacteria</taxon>
        <taxon>Celerinatantimonadaceae</taxon>
        <taxon>Celerinatantimonas</taxon>
    </lineage>
</organism>